<feature type="signal peptide" evidence="5">
    <location>
        <begin position="1"/>
        <end position="22"/>
    </location>
</feature>
<comment type="similarity">
    <text evidence="2">Belongs to the IL-6 superfamily.</text>
</comment>
<evidence type="ECO:0000256" key="4">
    <source>
        <dbReference type="ARBA" id="ARBA00022525"/>
    </source>
</evidence>
<accession>A0A835ZT55</accession>
<organism evidence="6 7">
    <name type="scientific">Ovis aries</name>
    <name type="common">Sheep</name>
    <dbReference type="NCBI Taxonomy" id="9940"/>
    <lineage>
        <taxon>Eukaryota</taxon>
        <taxon>Metazoa</taxon>
        <taxon>Chordata</taxon>
        <taxon>Craniata</taxon>
        <taxon>Vertebrata</taxon>
        <taxon>Euteleostomi</taxon>
        <taxon>Mammalia</taxon>
        <taxon>Eutheria</taxon>
        <taxon>Laurasiatheria</taxon>
        <taxon>Artiodactyla</taxon>
        <taxon>Ruminantia</taxon>
        <taxon>Pecora</taxon>
        <taxon>Bovidae</taxon>
        <taxon>Caprinae</taxon>
        <taxon>Ovis</taxon>
    </lineage>
</organism>
<evidence type="ECO:0000256" key="1">
    <source>
        <dbReference type="ARBA" id="ARBA00004613"/>
    </source>
</evidence>
<keyword evidence="4" id="KW-0964">Secreted</keyword>
<keyword evidence="3" id="KW-0202">Cytokine</keyword>
<dbReference type="GO" id="GO:0005615">
    <property type="term" value="C:extracellular space"/>
    <property type="evidence" value="ECO:0007669"/>
    <property type="project" value="UniProtKB-KW"/>
</dbReference>
<feature type="chain" id="PRO_5032609432" evidence="5">
    <location>
        <begin position="23"/>
        <end position="638"/>
    </location>
</feature>
<dbReference type="PANTHER" id="PTHR21353">
    <property type="match status" value="1"/>
</dbReference>
<sequence length="638" mass="70654">MGYHLLAPFCLLALLLPPLPLGAPMSTAESVKQAYNLALHMQTQTSTLLQTYLQHQSTPFSDPDFSLPELKLRTLPPTAMHFENWHGLEDAVRLSLTHEAFLSFSQHLLLAIVDQSNLNPDNSMVENQLWEERLKAKGLAGNLAGIMTALGLPTPPANPPLGTVPLGNTAFQKKCRGYVIVRDYGLWTDRVVTFLAPFCLLALLLPPLPFGAPMSTAESVKQAYNLALHLQRQTSTLLQTYLQHQGTPFSDPDFSLPELSLSTLPDTEMFFETWHGLEDEVRLSLIQEAFWSFSQHLRLVMLDQDDLNHGNSIVEDQLWKARFKAKSLAGNLADIMTALGVTTPPANTHLSNVPLGDTAFQKRCRGYVIIRDFGFWTDRAVTFLAPFCLLALLLPPLPLGAPMSTAESVKQAYNLALHMQTQTSTLLQTYLQHQGSPFSDPDFSMPELSLRTLPPTAMPFAIWHGLEDVVRLSLTHEAFWSFSQHLLLAIADQSDLSPGNSIVEDQLWEARLKAKGLTGNLAGIMTALGLPTPPLNIPLGTVPLGDTAFQKKCRGYVIIRDYGFWTDRAVTFLGILFFLASWLERRLMLSSKACVPRHIHFRMTDGIPALGSPEAPIYSVAFADGWGHQAIPQGSYSP</sequence>
<dbReference type="EMBL" id="JAEMGP010000024">
    <property type="protein sequence ID" value="KAG5195243.1"/>
    <property type="molecule type" value="Genomic_DNA"/>
</dbReference>
<dbReference type="SUPFAM" id="SSF47266">
    <property type="entry name" value="4-helical cytokines"/>
    <property type="match status" value="3"/>
</dbReference>
<evidence type="ECO:0000313" key="6">
    <source>
        <dbReference type="EMBL" id="KAG5195243.1"/>
    </source>
</evidence>
<dbReference type="Pfam" id="PF06875">
    <property type="entry name" value="PRF"/>
    <property type="match status" value="3"/>
</dbReference>
<dbReference type="PANTHER" id="PTHR21353:SF8">
    <property type="entry name" value="CARDIOTROPHIN-2"/>
    <property type="match status" value="1"/>
</dbReference>
<dbReference type="Proteomes" id="UP000664991">
    <property type="component" value="Unassembled WGS sequence"/>
</dbReference>
<reference evidence="6 7" key="1">
    <citation type="submission" date="2020-12" db="EMBL/GenBank/DDBJ databases">
        <title>De novo assembly of Tibetan sheep genome.</title>
        <authorList>
            <person name="Li X."/>
        </authorList>
    </citation>
    <scope>NUCLEOTIDE SEQUENCE [LARGE SCALE GENOMIC DNA]</scope>
    <source>
        <tissue evidence="6">Heart</tissue>
    </source>
</reference>
<evidence type="ECO:0000313" key="7">
    <source>
        <dbReference type="Proteomes" id="UP000664991"/>
    </source>
</evidence>
<dbReference type="Gene3D" id="1.20.1250.10">
    <property type="match status" value="3"/>
</dbReference>
<dbReference type="InterPro" id="IPR009079">
    <property type="entry name" value="4_helix_cytokine-like_core"/>
</dbReference>
<dbReference type="InterPro" id="IPR010681">
    <property type="entry name" value="PRF/CT"/>
</dbReference>
<protein>
    <submittedName>
        <fullName evidence="6">Uncharacterized protein</fullName>
    </submittedName>
</protein>
<dbReference type="GO" id="GO:0005125">
    <property type="term" value="F:cytokine activity"/>
    <property type="evidence" value="ECO:0007669"/>
    <property type="project" value="UniProtKB-KW"/>
</dbReference>
<keyword evidence="5" id="KW-0732">Signal</keyword>
<comment type="caution">
    <text evidence="6">The sequence shown here is derived from an EMBL/GenBank/DDBJ whole genome shotgun (WGS) entry which is preliminary data.</text>
</comment>
<evidence type="ECO:0000256" key="2">
    <source>
        <dbReference type="ARBA" id="ARBA00007432"/>
    </source>
</evidence>
<dbReference type="GO" id="GO:0007166">
    <property type="term" value="P:cell surface receptor signaling pathway"/>
    <property type="evidence" value="ECO:0007669"/>
    <property type="project" value="TreeGrafter"/>
</dbReference>
<evidence type="ECO:0000256" key="5">
    <source>
        <dbReference type="SAM" id="SignalP"/>
    </source>
</evidence>
<gene>
    <name evidence="6" type="ORF">JEQ12_012532</name>
</gene>
<comment type="subcellular location">
    <subcellularLocation>
        <location evidence="1">Secreted</location>
    </subcellularLocation>
</comment>
<evidence type="ECO:0000256" key="3">
    <source>
        <dbReference type="ARBA" id="ARBA00022514"/>
    </source>
</evidence>
<name>A0A835ZT55_SHEEP</name>
<dbReference type="AlphaFoldDB" id="A0A835ZT55"/>
<proteinExistence type="inferred from homology"/>